<organism evidence="1">
    <name type="scientific">Siphoviridae sp. ct3o911</name>
    <dbReference type="NCBI Taxonomy" id="2827560"/>
    <lineage>
        <taxon>Viruses</taxon>
        <taxon>Duplodnaviria</taxon>
        <taxon>Heunggongvirae</taxon>
        <taxon>Uroviricota</taxon>
        <taxon>Caudoviricetes</taxon>
    </lineage>
</organism>
<name>A0A8S5LJD7_9CAUD</name>
<dbReference type="EMBL" id="BK015861">
    <property type="protein sequence ID" value="DAD70134.1"/>
    <property type="molecule type" value="Genomic_DNA"/>
</dbReference>
<accession>A0A8S5LJD7</accession>
<proteinExistence type="predicted"/>
<evidence type="ECO:0000313" key="1">
    <source>
        <dbReference type="EMBL" id="DAD70134.1"/>
    </source>
</evidence>
<sequence length="100" mass="11267">MAKLSLCEINQSQLNDTPVVDGQLVCCLDTGNTYRDTASGRIQIGHDIEFVSELPLAPINGKIYCVGYGELWLYNGDWMRLNKAPERITNTEIDNLFKDE</sequence>
<reference evidence="1" key="1">
    <citation type="journal article" date="2021" name="Proc. Natl. Acad. Sci. U.S.A.">
        <title>A Catalog of Tens of Thousands of Viruses from Human Metagenomes Reveals Hidden Associations with Chronic Diseases.</title>
        <authorList>
            <person name="Tisza M.J."/>
            <person name="Buck C.B."/>
        </authorList>
    </citation>
    <scope>NUCLEOTIDE SEQUENCE</scope>
    <source>
        <strain evidence="1">Ct3o911</strain>
    </source>
</reference>
<protein>
    <submittedName>
        <fullName evidence="1">Uncharacterized protein</fullName>
    </submittedName>
</protein>